<evidence type="ECO:0000313" key="2">
    <source>
        <dbReference type="Proteomes" id="UP000095192"/>
    </source>
</evidence>
<dbReference type="VEuPathDB" id="ToxoDB:cyc_02952"/>
<reference evidence="1 2" key="1">
    <citation type="journal article" date="2016" name="BMC Genomics">
        <title>Comparative genomics reveals Cyclospora cayetanensis possesses coccidia-like metabolism and invasion components but unique surface antigens.</title>
        <authorList>
            <person name="Liu S."/>
            <person name="Wang L."/>
            <person name="Zheng H."/>
            <person name="Xu Z."/>
            <person name="Roellig D.M."/>
            <person name="Li N."/>
            <person name="Frace M.A."/>
            <person name="Tang K."/>
            <person name="Arrowood M.J."/>
            <person name="Moss D.M."/>
            <person name="Zhang L."/>
            <person name="Feng Y."/>
            <person name="Xiao L."/>
        </authorList>
    </citation>
    <scope>NUCLEOTIDE SEQUENCE [LARGE SCALE GENOMIC DNA]</scope>
    <source>
        <strain evidence="1 2">CHN_HEN01</strain>
    </source>
</reference>
<evidence type="ECO:0000313" key="1">
    <source>
        <dbReference type="EMBL" id="OEH77477.1"/>
    </source>
</evidence>
<accession>A0A1D3D215</accession>
<name>A0A1D3D215_9EIME</name>
<sequence>MGNSAEFLGDDLDAILTHDLQQSHSKVHEQRCMKELGLFKPRNPRFAFYHSRAILRGKVPHPFTIVDIGNSIGCMGVKSIRRTQI</sequence>
<dbReference type="InParanoid" id="A0A1D3D215"/>
<dbReference type="EMBL" id="JROU02001082">
    <property type="protein sequence ID" value="OEH77477.1"/>
    <property type="molecule type" value="Genomic_DNA"/>
</dbReference>
<comment type="caution">
    <text evidence="1">The sequence shown here is derived from an EMBL/GenBank/DDBJ whole genome shotgun (WGS) entry which is preliminary data.</text>
</comment>
<organism evidence="1 2">
    <name type="scientific">Cyclospora cayetanensis</name>
    <dbReference type="NCBI Taxonomy" id="88456"/>
    <lineage>
        <taxon>Eukaryota</taxon>
        <taxon>Sar</taxon>
        <taxon>Alveolata</taxon>
        <taxon>Apicomplexa</taxon>
        <taxon>Conoidasida</taxon>
        <taxon>Coccidia</taxon>
        <taxon>Eucoccidiorida</taxon>
        <taxon>Eimeriorina</taxon>
        <taxon>Eimeriidae</taxon>
        <taxon>Cyclospora</taxon>
    </lineage>
</organism>
<gene>
    <name evidence="1" type="ORF">cyc_02952</name>
</gene>
<dbReference type="Proteomes" id="UP000095192">
    <property type="component" value="Unassembled WGS sequence"/>
</dbReference>
<proteinExistence type="predicted"/>
<protein>
    <submittedName>
        <fullName evidence="1">Uncharacterized protein</fullName>
    </submittedName>
</protein>
<dbReference type="AlphaFoldDB" id="A0A1D3D215"/>
<keyword evidence="2" id="KW-1185">Reference proteome</keyword>